<dbReference type="GO" id="GO:0016020">
    <property type="term" value="C:membrane"/>
    <property type="evidence" value="ECO:0007669"/>
    <property type="project" value="UniProtKB-SubCell"/>
</dbReference>
<name>T0J3W1_9SPHN</name>
<dbReference type="Proteomes" id="UP000015523">
    <property type="component" value="Unassembled WGS sequence"/>
</dbReference>
<comment type="caution">
    <text evidence="6">The sequence shown here is derived from an EMBL/GenBank/DDBJ whole genome shotgun (WGS) entry which is preliminary data.</text>
</comment>
<comment type="subcellular location">
    <subcellularLocation>
        <location evidence="1">Membrane</location>
        <topology evidence="1">Multi-pass membrane protein</topology>
    </subcellularLocation>
</comment>
<keyword evidence="3 5" id="KW-1133">Transmembrane helix</keyword>
<evidence type="ECO:0008006" key="8">
    <source>
        <dbReference type="Google" id="ProtNLM"/>
    </source>
</evidence>
<dbReference type="eggNOG" id="COG2259">
    <property type="taxonomic scope" value="Bacteria"/>
</dbReference>
<accession>T0J3W1</accession>
<organism evidence="6 7">
    <name type="scientific">Sphingobium ummariense RL-3</name>
    <dbReference type="NCBI Taxonomy" id="1346791"/>
    <lineage>
        <taxon>Bacteria</taxon>
        <taxon>Pseudomonadati</taxon>
        <taxon>Pseudomonadota</taxon>
        <taxon>Alphaproteobacteria</taxon>
        <taxon>Sphingomonadales</taxon>
        <taxon>Sphingomonadaceae</taxon>
        <taxon>Sphingobium</taxon>
    </lineage>
</organism>
<evidence type="ECO:0000256" key="4">
    <source>
        <dbReference type="ARBA" id="ARBA00023136"/>
    </source>
</evidence>
<evidence type="ECO:0000313" key="6">
    <source>
        <dbReference type="EMBL" id="EQB32621.1"/>
    </source>
</evidence>
<dbReference type="InterPro" id="IPR032808">
    <property type="entry name" value="DoxX"/>
</dbReference>
<dbReference type="Pfam" id="PF07681">
    <property type="entry name" value="DoxX"/>
    <property type="match status" value="1"/>
</dbReference>
<sequence>MFAFNEGVAEMAHTGLEPPIIFNILTIATQLIGSALIITGGRSWIGAGSLGIFTALTILLVHRS</sequence>
<dbReference type="STRING" id="1346791.M529_08545"/>
<keyword evidence="7" id="KW-1185">Reference proteome</keyword>
<evidence type="ECO:0000256" key="1">
    <source>
        <dbReference type="ARBA" id="ARBA00004141"/>
    </source>
</evidence>
<evidence type="ECO:0000256" key="5">
    <source>
        <dbReference type="SAM" id="Phobius"/>
    </source>
</evidence>
<evidence type="ECO:0000313" key="7">
    <source>
        <dbReference type="Proteomes" id="UP000015523"/>
    </source>
</evidence>
<dbReference type="AlphaFoldDB" id="T0J3W1"/>
<dbReference type="EMBL" id="AUWY01000065">
    <property type="protein sequence ID" value="EQB32621.1"/>
    <property type="molecule type" value="Genomic_DNA"/>
</dbReference>
<proteinExistence type="predicted"/>
<feature type="transmembrane region" description="Helical" evidence="5">
    <location>
        <begin position="44"/>
        <end position="61"/>
    </location>
</feature>
<reference evidence="6 7" key="1">
    <citation type="journal article" date="2013" name="Genome Announc.">
        <title>Draft Genome Sequence of Sphingobium ummariense Strain RL-3, a Hexachlorocyclohexane-Degrading Bacterium.</title>
        <authorList>
            <person name="Kohli P."/>
            <person name="Dua A."/>
            <person name="Sangwan N."/>
            <person name="Oldach P."/>
            <person name="Khurana J.P."/>
            <person name="Lal R."/>
        </authorList>
    </citation>
    <scope>NUCLEOTIDE SEQUENCE [LARGE SCALE GENOMIC DNA]</scope>
    <source>
        <strain evidence="6 7">RL-3</strain>
    </source>
</reference>
<evidence type="ECO:0000256" key="2">
    <source>
        <dbReference type="ARBA" id="ARBA00022692"/>
    </source>
</evidence>
<keyword evidence="2 5" id="KW-0812">Transmembrane</keyword>
<keyword evidence="4 5" id="KW-0472">Membrane</keyword>
<evidence type="ECO:0000256" key="3">
    <source>
        <dbReference type="ARBA" id="ARBA00022989"/>
    </source>
</evidence>
<protein>
    <recommendedName>
        <fullName evidence="8">DoxX family protein</fullName>
    </recommendedName>
</protein>
<feature type="transmembrane region" description="Helical" evidence="5">
    <location>
        <begin position="20"/>
        <end position="38"/>
    </location>
</feature>
<gene>
    <name evidence="6" type="ORF">M529_08545</name>
</gene>